<feature type="compositionally biased region" description="Polar residues" evidence="1">
    <location>
        <begin position="1"/>
        <end position="10"/>
    </location>
</feature>
<evidence type="ECO:0000313" key="2">
    <source>
        <dbReference type="EMBL" id="VVC25840.1"/>
    </source>
</evidence>
<feature type="compositionally biased region" description="Basic residues" evidence="1">
    <location>
        <begin position="187"/>
        <end position="197"/>
    </location>
</feature>
<protein>
    <submittedName>
        <fullName evidence="2">Uncharacterized protein</fullName>
    </submittedName>
</protein>
<proteinExistence type="predicted"/>
<evidence type="ECO:0000313" key="3">
    <source>
        <dbReference type="Proteomes" id="UP000325440"/>
    </source>
</evidence>
<gene>
    <name evidence="2" type="ORF">CINCED_3A006656</name>
</gene>
<dbReference type="EMBL" id="CABPRJ010000021">
    <property type="protein sequence ID" value="VVC25840.1"/>
    <property type="molecule type" value="Genomic_DNA"/>
</dbReference>
<accession>A0A5E4M1J5</accession>
<reference evidence="2 3" key="1">
    <citation type="submission" date="2019-08" db="EMBL/GenBank/DDBJ databases">
        <authorList>
            <person name="Alioto T."/>
            <person name="Alioto T."/>
            <person name="Gomez Garrido J."/>
        </authorList>
    </citation>
    <scope>NUCLEOTIDE SEQUENCE [LARGE SCALE GENOMIC DNA]</scope>
</reference>
<evidence type="ECO:0000256" key="1">
    <source>
        <dbReference type="SAM" id="MobiDB-lite"/>
    </source>
</evidence>
<name>A0A5E4M1J5_9HEMI</name>
<feature type="compositionally biased region" description="Polar residues" evidence="1">
    <location>
        <begin position="160"/>
        <end position="176"/>
    </location>
</feature>
<keyword evidence="3" id="KW-1185">Reference proteome</keyword>
<feature type="region of interest" description="Disordered" evidence="1">
    <location>
        <begin position="1"/>
        <end position="43"/>
    </location>
</feature>
<feature type="region of interest" description="Disordered" evidence="1">
    <location>
        <begin position="160"/>
        <end position="200"/>
    </location>
</feature>
<dbReference type="AlphaFoldDB" id="A0A5E4M1J5"/>
<dbReference type="Proteomes" id="UP000325440">
    <property type="component" value="Unassembled WGS sequence"/>
</dbReference>
<sequence length="231" mass="26140">MAEMQYNQERPAQDEEPGDSIRRADDEDAATAENVRRVSKKRLYRDPARAQSYLRGWQARGADVWRRLQKSKSVPMNWPMPGFAPFQTPSQPTDVATVQTPPQLPDFAPFQTPQQLTDFAPFQTPQQLTGFAPFQTPQRLPGFAPFQIPPQLAGFAPFQTPSQESPEVSGQQSNSAMRFGMPDRISGRSRRRAKKKRQLADLKERMAAAQILVQMRNVVLHGDPMDQPSTY</sequence>
<organism evidence="2 3">
    <name type="scientific">Cinara cedri</name>
    <dbReference type="NCBI Taxonomy" id="506608"/>
    <lineage>
        <taxon>Eukaryota</taxon>
        <taxon>Metazoa</taxon>
        <taxon>Ecdysozoa</taxon>
        <taxon>Arthropoda</taxon>
        <taxon>Hexapoda</taxon>
        <taxon>Insecta</taxon>
        <taxon>Pterygota</taxon>
        <taxon>Neoptera</taxon>
        <taxon>Paraneoptera</taxon>
        <taxon>Hemiptera</taxon>
        <taxon>Sternorrhyncha</taxon>
        <taxon>Aphidomorpha</taxon>
        <taxon>Aphidoidea</taxon>
        <taxon>Aphididae</taxon>
        <taxon>Lachninae</taxon>
        <taxon>Cinara</taxon>
    </lineage>
</organism>